<dbReference type="InterPro" id="IPR050987">
    <property type="entry name" value="AtrR-like"/>
</dbReference>
<reference evidence="7 8" key="1">
    <citation type="journal article" date="2016" name="Proc. Natl. Acad. Sci. U.S.A.">
        <title>Comparative genomics of biotechnologically important yeasts.</title>
        <authorList>
            <person name="Riley R."/>
            <person name="Haridas S."/>
            <person name="Wolfe K.H."/>
            <person name="Lopes M.R."/>
            <person name="Hittinger C.T."/>
            <person name="Goeker M."/>
            <person name="Salamov A.A."/>
            <person name="Wisecaver J.H."/>
            <person name="Long T.M."/>
            <person name="Calvey C.H."/>
            <person name="Aerts A.L."/>
            <person name="Barry K.W."/>
            <person name="Choi C."/>
            <person name="Clum A."/>
            <person name="Coughlan A.Y."/>
            <person name="Deshpande S."/>
            <person name="Douglass A.P."/>
            <person name="Hanson S.J."/>
            <person name="Klenk H.-P."/>
            <person name="LaButti K.M."/>
            <person name="Lapidus A."/>
            <person name="Lindquist E.A."/>
            <person name="Lipzen A.M."/>
            <person name="Meier-Kolthoff J.P."/>
            <person name="Ohm R.A."/>
            <person name="Otillar R.P."/>
            <person name="Pangilinan J.L."/>
            <person name="Peng Y."/>
            <person name="Rokas A."/>
            <person name="Rosa C.A."/>
            <person name="Scheuner C."/>
            <person name="Sibirny A.A."/>
            <person name="Slot J.C."/>
            <person name="Stielow J.B."/>
            <person name="Sun H."/>
            <person name="Kurtzman C.P."/>
            <person name="Blackwell M."/>
            <person name="Grigoriev I.V."/>
            <person name="Jeffries T.W."/>
        </authorList>
    </citation>
    <scope>NUCLEOTIDE SEQUENCE [LARGE SCALE GENOMIC DNA]</scope>
    <source>
        <strain evidence="8">ATCC 58044 / CBS 1984 / NCYC 433 / NRRL Y-366-8</strain>
    </source>
</reference>
<dbReference type="SMART" id="SM00066">
    <property type="entry name" value="GAL4"/>
    <property type="match status" value="1"/>
</dbReference>
<dbReference type="PANTHER" id="PTHR46910">
    <property type="entry name" value="TRANSCRIPTION FACTOR PDR1"/>
    <property type="match status" value="1"/>
</dbReference>
<evidence type="ECO:0000256" key="1">
    <source>
        <dbReference type="ARBA" id="ARBA00004123"/>
    </source>
</evidence>
<evidence type="ECO:0000256" key="2">
    <source>
        <dbReference type="ARBA" id="ARBA00022723"/>
    </source>
</evidence>
<dbReference type="EMBL" id="KV454214">
    <property type="protein sequence ID" value="ODQ57258.1"/>
    <property type="molecule type" value="Genomic_DNA"/>
</dbReference>
<name>A0A1E3NVT9_WICAA</name>
<proteinExistence type="predicted"/>
<dbReference type="InterPro" id="IPR001138">
    <property type="entry name" value="Zn2Cys6_DnaBD"/>
</dbReference>
<comment type="subcellular location">
    <subcellularLocation>
        <location evidence="1">Nucleus</location>
    </subcellularLocation>
</comment>
<sequence>MQTPNFQIVEKKERKHTACLGCRIRRRKCDNVKPICSGCQEINIPADLCLYHGARVGFKVNGSKKTLEKLRDKKTQLLKEQAALTRVGQRRSQYQGYEAYYLPSYHNNQFKKNPLMCTMGDVSGTLTHYGPISWFALISVQEPLKKLSTWFINVMKFEKDRYNKSKFEKKVEEDNVLRTLNKLLIEFSLGCMEIPDKYSLLNQILSVIVSKLPIQSVSEELLKFYFHLNQQRAVGFVYLDKDSFYEKLEKYISFDDKGKAHLTMSLPKDQDGLSFIMLYLSMLTYQAFFASTLNTSSYPQVNHLQMLEYLETLLLASEVLQSDESFGISPFLDPETLLAIIHVCVFQRCTPHGNISRGIIGGNDVLIVRQLIVYARILRLDEDIDVAYQTKTPEYRKSLKSIWYCLMYFDISEGLETGIPLKIKPKELERYKNENLYIRSMIVINDVLNQFNDNVLMVDKLKLIEWIQNTLAPQLDNFLKKKFPSAEEHIEYLEKFDFDNINDSHKYVWHLQMAAIRILIYSTSASFYHFCATVTDQIGVESKKFRYIAMKRMGALVVFIRNVLNAVKILSEHKNSSYFSLVSSLLVISRQMTFALRRVSIYIGGMVVRNYDQQYSLQFLSTLMNDSDRYAKTLLDTLIKTSDYHSFSFSLDSLENFEIEKNFDELDKYYFRLDDYKFLAFENCRILQQMMKSLENKKYNLNFLRLDYIFFYGLTASNLFLALAFSSDEIKDNAKVAGKIPDAHDDNGNNIETEHQTEISDASRNNDFDFNDLFERAIDTNSERFDFKSFFTTSNDLYQHEDIEQFLENLTMPLSDYYSNNSPYF</sequence>
<dbReference type="OrthoDB" id="1919336at2759"/>
<evidence type="ECO:0000256" key="5">
    <source>
        <dbReference type="SAM" id="Coils"/>
    </source>
</evidence>
<dbReference type="GO" id="GO:0005634">
    <property type="term" value="C:nucleus"/>
    <property type="evidence" value="ECO:0007669"/>
    <property type="project" value="UniProtKB-SubCell"/>
</dbReference>
<evidence type="ECO:0000259" key="6">
    <source>
        <dbReference type="PROSITE" id="PS50048"/>
    </source>
</evidence>
<dbReference type="CDD" id="cd00067">
    <property type="entry name" value="GAL4"/>
    <property type="match status" value="1"/>
</dbReference>
<keyword evidence="2" id="KW-0479">Metal-binding</keyword>
<evidence type="ECO:0000256" key="3">
    <source>
        <dbReference type="ARBA" id="ARBA00023125"/>
    </source>
</evidence>
<dbReference type="Proteomes" id="UP000094112">
    <property type="component" value="Unassembled WGS sequence"/>
</dbReference>
<dbReference type="PROSITE" id="PS50048">
    <property type="entry name" value="ZN2_CY6_FUNGAL_2"/>
    <property type="match status" value="1"/>
</dbReference>
<dbReference type="GO" id="GO:0008270">
    <property type="term" value="F:zinc ion binding"/>
    <property type="evidence" value="ECO:0007669"/>
    <property type="project" value="InterPro"/>
</dbReference>
<dbReference type="AlphaFoldDB" id="A0A1E3NVT9"/>
<organism evidence="7 8">
    <name type="scientific">Wickerhamomyces anomalus (strain ATCC 58044 / CBS 1984 / NCYC 433 / NRRL Y-366-8)</name>
    <name type="common">Yeast</name>
    <name type="synonym">Hansenula anomala</name>
    <dbReference type="NCBI Taxonomy" id="683960"/>
    <lineage>
        <taxon>Eukaryota</taxon>
        <taxon>Fungi</taxon>
        <taxon>Dikarya</taxon>
        <taxon>Ascomycota</taxon>
        <taxon>Saccharomycotina</taxon>
        <taxon>Saccharomycetes</taxon>
        <taxon>Phaffomycetales</taxon>
        <taxon>Wickerhamomycetaceae</taxon>
        <taxon>Wickerhamomyces</taxon>
    </lineage>
</organism>
<feature type="coiled-coil region" evidence="5">
    <location>
        <begin position="60"/>
        <end position="87"/>
    </location>
</feature>
<keyword evidence="5" id="KW-0175">Coiled coil</keyword>
<dbReference type="PANTHER" id="PTHR46910:SF3">
    <property type="entry name" value="HALOTOLERANCE PROTEIN 9-RELATED"/>
    <property type="match status" value="1"/>
</dbReference>
<dbReference type="GeneID" id="30201171"/>
<dbReference type="SUPFAM" id="SSF57701">
    <property type="entry name" value="Zn2/Cys6 DNA-binding domain"/>
    <property type="match status" value="1"/>
</dbReference>
<accession>A0A1E3NVT9</accession>
<keyword evidence="8" id="KW-1185">Reference proteome</keyword>
<protein>
    <recommendedName>
        <fullName evidence="6">Zn(2)-C6 fungal-type domain-containing protein</fullName>
    </recommendedName>
</protein>
<evidence type="ECO:0000256" key="4">
    <source>
        <dbReference type="ARBA" id="ARBA00023242"/>
    </source>
</evidence>
<keyword evidence="4" id="KW-0539">Nucleus</keyword>
<dbReference type="GO" id="GO:0000981">
    <property type="term" value="F:DNA-binding transcription factor activity, RNA polymerase II-specific"/>
    <property type="evidence" value="ECO:0007669"/>
    <property type="project" value="InterPro"/>
</dbReference>
<feature type="domain" description="Zn(2)-C6 fungal-type" evidence="6">
    <location>
        <begin position="18"/>
        <end position="51"/>
    </location>
</feature>
<evidence type="ECO:0000313" key="7">
    <source>
        <dbReference type="EMBL" id="ODQ57258.1"/>
    </source>
</evidence>
<dbReference type="RefSeq" id="XP_019036465.1">
    <property type="nucleotide sequence ID" value="XM_019183925.1"/>
</dbReference>
<dbReference type="GO" id="GO:0003677">
    <property type="term" value="F:DNA binding"/>
    <property type="evidence" value="ECO:0007669"/>
    <property type="project" value="UniProtKB-KW"/>
</dbReference>
<dbReference type="Pfam" id="PF00172">
    <property type="entry name" value="Zn_clus"/>
    <property type="match status" value="1"/>
</dbReference>
<dbReference type="Gene3D" id="4.10.240.10">
    <property type="entry name" value="Zn(2)-C6 fungal-type DNA-binding domain"/>
    <property type="match status" value="1"/>
</dbReference>
<keyword evidence="3" id="KW-0238">DNA-binding</keyword>
<dbReference type="InterPro" id="IPR036864">
    <property type="entry name" value="Zn2-C6_fun-type_DNA-bd_sf"/>
</dbReference>
<dbReference type="GO" id="GO:0045944">
    <property type="term" value="P:positive regulation of transcription by RNA polymerase II"/>
    <property type="evidence" value="ECO:0007669"/>
    <property type="project" value="UniProtKB-ARBA"/>
</dbReference>
<dbReference type="CDD" id="cd12148">
    <property type="entry name" value="fungal_TF_MHR"/>
    <property type="match status" value="1"/>
</dbReference>
<gene>
    <name evidence="7" type="ORF">WICANDRAFT_65515</name>
</gene>
<evidence type="ECO:0000313" key="8">
    <source>
        <dbReference type="Proteomes" id="UP000094112"/>
    </source>
</evidence>